<sequence length="329" mass="37944">MESDIIYFTMGFKSFDISRSSSRGENWYDWTERGRKRMSRASFSQKTMEWLCRTLKEASKVKGNSVCRWKRQELSTQLFCARNFNNGGRYISIISVQGRNRAVLIVPETTFNVGWWDVANKIERFIYDKATKTTNRISTLIDKKIPYAETVEKSKWTSRGIDAATTKQEEDVIRIEAESKLSLNEPLSRSLYGQVLTNGSEIPTLSEIRRWANLNWNQAHGLNIYDMGKNCFLFEFASMKEAEHALRGSWFWKKQALQLQWWTPTIGAVQYKAAIKQTWIRLVGLPLHLWSEKAFKAVGDFSGGWISTEEETTSESFKMGENSSEGLGI</sequence>
<dbReference type="AlphaFoldDB" id="A0AAF0UR79"/>
<name>A0AAF0UR79_SOLVR</name>
<proteinExistence type="predicted"/>
<evidence type="ECO:0000313" key="3">
    <source>
        <dbReference type="Proteomes" id="UP001234989"/>
    </source>
</evidence>
<dbReference type="Pfam" id="PF14111">
    <property type="entry name" value="DUF4283"/>
    <property type="match status" value="1"/>
</dbReference>
<dbReference type="EMBL" id="CP133621">
    <property type="protein sequence ID" value="WMV51458.1"/>
    <property type="molecule type" value="Genomic_DNA"/>
</dbReference>
<reference evidence="2" key="1">
    <citation type="submission" date="2023-08" db="EMBL/GenBank/DDBJ databases">
        <title>A de novo genome assembly of Solanum verrucosum Schlechtendal, a Mexican diploid species geographically isolated from the other diploid A-genome species in potato relatives.</title>
        <authorList>
            <person name="Hosaka K."/>
        </authorList>
    </citation>
    <scope>NUCLEOTIDE SEQUENCE</scope>
    <source>
        <tissue evidence="2">Young leaves</tissue>
    </source>
</reference>
<feature type="domain" description="DUF4283" evidence="1">
    <location>
        <begin position="184"/>
        <end position="267"/>
    </location>
</feature>
<gene>
    <name evidence="2" type="ORF">MTR67_044843</name>
</gene>
<evidence type="ECO:0000313" key="2">
    <source>
        <dbReference type="EMBL" id="WMV51458.1"/>
    </source>
</evidence>
<dbReference type="InterPro" id="IPR025558">
    <property type="entry name" value="DUF4283"/>
</dbReference>
<dbReference type="Proteomes" id="UP001234989">
    <property type="component" value="Chromosome 10"/>
</dbReference>
<dbReference type="PANTHER" id="PTHR34427">
    <property type="entry name" value="DUF4283 DOMAIN PROTEIN"/>
    <property type="match status" value="1"/>
</dbReference>
<organism evidence="2 3">
    <name type="scientific">Solanum verrucosum</name>
    <dbReference type="NCBI Taxonomy" id="315347"/>
    <lineage>
        <taxon>Eukaryota</taxon>
        <taxon>Viridiplantae</taxon>
        <taxon>Streptophyta</taxon>
        <taxon>Embryophyta</taxon>
        <taxon>Tracheophyta</taxon>
        <taxon>Spermatophyta</taxon>
        <taxon>Magnoliopsida</taxon>
        <taxon>eudicotyledons</taxon>
        <taxon>Gunneridae</taxon>
        <taxon>Pentapetalae</taxon>
        <taxon>asterids</taxon>
        <taxon>lamiids</taxon>
        <taxon>Solanales</taxon>
        <taxon>Solanaceae</taxon>
        <taxon>Solanoideae</taxon>
        <taxon>Solaneae</taxon>
        <taxon>Solanum</taxon>
    </lineage>
</organism>
<accession>A0AAF0UR79</accession>
<evidence type="ECO:0000259" key="1">
    <source>
        <dbReference type="Pfam" id="PF14111"/>
    </source>
</evidence>
<dbReference type="PANTHER" id="PTHR34427:SF10">
    <property type="entry name" value="DUF4283 DOMAIN-CONTAINING PROTEIN"/>
    <property type="match status" value="1"/>
</dbReference>
<protein>
    <recommendedName>
        <fullName evidence="1">DUF4283 domain-containing protein</fullName>
    </recommendedName>
</protein>
<keyword evidence="3" id="KW-1185">Reference proteome</keyword>